<protein>
    <submittedName>
        <fullName evidence="1">EcsC protein family protein</fullName>
    </submittedName>
</protein>
<sequence>MNIYREKINSELADWKHQIAHPPAPSFRTIKRIQRKLNRLIPHQIHTIITHAIKDIMRAVLYGAEFSTPKREGTIAIHHAEEMIRETIWFYSSSAAAQGAITGLGGLVSSVADFPLWLSIKMKMLFEIAKLYGYDTKDFQERLFILHVFQLAFSSRQRKLRTYDIIANWDEMKAKLPQNIHEFNWHGFQLEYRNNLDLIKLFQMIPGIGAVVGGCTNHKLTYRLGKTAMNAYRLRKLNSNQLSPIN</sequence>
<reference evidence="2" key="1">
    <citation type="submission" date="2016-11" db="EMBL/GenBank/DDBJ databases">
        <authorList>
            <person name="Varghese N."/>
            <person name="Submissions S."/>
        </authorList>
    </citation>
    <scope>NUCLEOTIDE SEQUENCE [LARGE SCALE GENOMIC DNA]</scope>
    <source>
        <strain evidence="2">DSM 26134</strain>
    </source>
</reference>
<accession>A0A1M6VW13</accession>
<organism evidence="1 2">
    <name type="scientific">Reichenbachiella agariperforans</name>
    <dbReference type="NCBI Taxonomy" id="156994"/>
    <lineage>
        <taxon>Bacteria</taxon>
        <taxon>Pseudomonadati</taxon>
        <taxon>Bacteroidota</taxon>
        <taxon>Cytophagia</taxon>
        <taxon>Cytophagales</taxon>
        <taxon>Reichenbachiellaceae</taxon>
        <taxon>Reichenbachiella</taxon>
    </lineage>
</organism>
<dbReference type="Proteomes" id="UP000184474">
    <property type="component" value="Unassembled WGS sequence"/>
</dbReference>
<dbReference type="PANTHER" id="PTHR41260">
    <property type="entry name" value="PROTEIN ECSC"/>
    <property type="match status" value="1"/>
</dbReference>
<proteinExistence type="predicted"/>
<name>A0A1M6VW13_REIAG</name>
<keyword evidence="2" id="KW-1185">Reference proteome</keyword>
<dbReference type="InterPro" id="IPR024787">
    <property type="entry name" value="EcsC"/>
</dbReference>
<dbReference type="Pfam" id="PF12787">
    <property type="entry name" value="EcsC"/>
    <property type="match status" value="1"/>
</dbReference>
<dbReference type="AlphaFoldDB" id="A0A1M6VW13"/>
<evidence type="ECO:0000313" key="2">
    <source>
        <dbReference type="Proteomes" id="UP000184474"/>
    </source>
</evidence>
<gene>
    <name evidence="1" type="ORF">SAMN04488028_11022</name>
</gene>
<evidence type="ECO:0000313" key="1">
    <source>
        <dbReference type="EMBL" id="SHK85667.1"/>
    </source>
</evidence>
<dbReference type="STRING" id="156994.SAMN04488028_11022"/>
<dbReference type="PANTHER" id="PTHR41260:SF1">
    <property type="entry name" value="PROTEIN ECSC"/>
    <property type="match status" value="1"/>
</dbReference>
<dbReference type="EMBL" id="FRAA01000010">
    <property type="protein sequence ID" value="SHK85667.1"/>
    <property type="molecule type" value="Genomic_DNA"/>
</dbReference>
<dbReference type="RefSeq" id="WP_073125068.1">
    <property type="nucleotide sequence ID" value="NZ_FRAA01000010.1"/>
</dbReference>